<accession>X6MGS2</accession>
<comment type="caution">
    <text evidence="3">The sequence shown here is derived from an EMBL/GenBank/DDBJ whole genome shotgun (WGS) entry which is preliminary data.</text>
</comment>
<keyword evidence="2" id="KW-1133">Transmembrane helix</keyword>
<gene>
    <name evidence="3" type="ORF">RFI_24286</name>
</gene>
<evidence type="ECO:0000256" key="1">
    <source>
        <dbReference type="SAM" id="Coils"/>
    </source>
</evidence>
<evidence type="ECO:0000313" key="3">
    <source>
        <dbReference type="EMBL" id="ETO13089.1"/>
    </source>
</evidence>
<feature type="transmembrane region" description="Helical" evidence="2">
    <location>
        <begin position="229"/>
        <end position="253"/>
    </location>
</feature>
<dbReference type="Proteomes" id="UP000023152">
    <property type="component" value="Unassembled WGS sequence"/>
</dbReference>
<evidence type="ECO:0000313" key="4">
    <source>
        <dbReference type="Proteomes" id="UP000023152"/>
    </source>
</evidence>
<sequence length="266" mass="31613">DDDDDILIVNGGVTTNGGPLNTEEQHNIAHHHVTSEQLQEEIQHEEEEEEEINEQQVLLHLEKNQEDDAYRDVEFMTPELLRILNRTEYMKGFYKWLLWEQSLENLLFLVDLMHFKESIVTQVPPLNKVRGWRMSFPSHAIPGDSKILKAYSDTYDRMELLYELYIPTHAELHVNLLPRSQTLLKWRFDGGDLAREPSPDRCMIRFDEAAKEVSQLLFHSLERFMASQVLLFFFFFVPPLFDSFYFICTYTNIPFQKKKKKRNFKH</sequence>
<dbReference type="InterPro" id="IPR044926">
    <property type="entry name" value="RGS_subdomain_2"/>
</dbReference>
<organism evidence="3 4">
    <name type="scientific">Reticulomyxa filosa</name>
    <dbReference type="NCBI Taxonomy" id="46433"/>
    <lineage>
        <taxon>Eukaryota</taxon>
        <taxon>Sar</taxon>
        <taxon>Rhizaria</taxon>
        <taxon>Retaria</taxon>
        <taxon>Foraminifera</taxon>
        <taxon>Monothalamids</taxon>
        <taxon>Reticulomyxidae</taxon>
        <taxon>Reticulomyxa</taxon>
    </lineage>
</organism>
<dbReference type="SUPFAM" id="SSF48097">
    <property type="entry name" value="Regulator of G-protein signaling, RGS"/>
    <property type="match status" value="1"/>
</dbReference>
<reference evidence="3 4" key="1">
    <citation type="journal article" date="2013" name="Curr. Biol.">
        <title>The Genome of the Foraminiferan Reticulomyxa filosa.</title>
        <authorList>
            <person name="Glockner G."/>
            <person name="Hulsmann N."/>
            <person name="Schleicher M."/>
            <person name="Noegel A.A."/>
            <person name="Eichinger L."/>
            <person name="Gallinger C."/>
            <person name="Pawlowski J."/>
            <person name="Sierra R."/>
            <person name="Euteneuer U."/>
            <person name="Pillet L."/>
            <person name="Moustafa A."/>
            <person name="Platzer M."/>
            <person name="Groth M."/>
            <person name="Szafranski K."/>
            <person name="Schliwa M."/>
        </authorList>
    </citation>
    <scope>NUCLEOTIDE SEQUENCE [LARGE SCALE GENOMIC DNA]</scope>
</reference>
<keyword evidence="4" id="KW-1185">Reference proteome</keyword>
<dbReference type="InterPro" id="IPR036305">
    <property type="entry name" value="RGS_sf"/>
</dbReference>
<feature type="non-terminal residue" evidence="3">
    <location>
        <position position="1"/>
    </location>
</feature>
<evidence type="ECO:0000256" key="2">
    <source>
        <dbReference type="SAM" id="Phobius"/>
    </source>
</evidence>
<dbReference type="AlphaFoldDB" id="X6MGS2"/>
<proteinExistence type="predicted"/>
<feature type="coiled-coil region" evidence="1">
    <location>
        <begin position="28"/>
        <end position="65"/>
    </location>
</feature>
<name>X6MGS2_RETFI</name>
<keyword evidence="2" id="KW-0472">Membrane</keyword>
<protein>
    <submittedName>
        <fullName evidence="3">Uncharacterized protein</fullName>
    </submittedName>
</protein>
<dbReference type="EMBL" id="ASPP01020840">
    <property type="protein sequence ID" value="ETO13089.1"/>
    <property type="molecule type" value="Genomic_DNA"/>
</dbReference>
<dbReference type="Gene3D" id="1.10.167.10">
    <property type="entry name" value="Regulator of G-protein Signalling 4, domain 2"/>
    <property type="match status" value="1"/>
</dbReference>
<keyword evidence="1" id="KW-0175">Coiled coil</keyword>
<keyword evidence="2" id="KW-0812">Transmembrane</keyword>